<sequence length="138" mass="15068">MKLILKITIGIVLALLAIPATFLGVFFWIGSDMCGNYVHEEYLSPGNSHKAVIFQRDCGATTGFSTQISIIGAQQELGNSNGNIYIIDGHPDEVAPTLKWVSESTLSIIRPLNGTEYKAVHNWGWINRIKVEYGAGSS</sequence>
<keyword evidence="3" id="KW-1185">Reference proteome</keyword>
<comment type="caution">
    <text evidence="2">The sequence shown here is derived from an EMBL/GenBank/DDBJ whole genome shotgun (WGS) entry which is preliminary data.</text>
</comment>
<keyword evidence="1" id="KW-0472">Membrane</keyword>
<accession>A0ABT9EXN7</accession>
<dbReference type="EMBL" id="JAUYVO010000010">
    <property type="protein sequence ID" value="MDP2523838.1"/>
    <property type="molecule type" value="Genomic_DNA"/>
</dbReference>
<evidence type="ECO:0000313" key="2">
    <source>
        <dbReference type="EMBL" id="MDP2523838.1"/>
    </source>
</evidence>
<name>A0ABT9EXN7_9GAMM</name>
<gene>
    <name evidence="2" type="ORF">Q8W30_14780</name>
</gene>
<proteinExistence type="predicted"/>
<reference evidence="2" key="1">
    <citation type="submission" date="2023-07" db="EMBL/GenBank/DDBJ databases">
        <title>Genome content predicts the carbon catabolic preferences of heterotrophic bacteria.</title>
        <authorList>
            <person name="Gralka M."/>
        </authorList>
    </citation>
    <scope>NUCLEOTIDE SEQUENCE</scope>
    <source>
        <strain evidence="2">5G01</strain>
    </source>
</reference>
<dbReference type="RefSeq" id="WP_305451052.1">
    <property type="nucleotide sequence ID" value="NZ_JAUYVO010000010.1"/>
</dbReference>
<organism evidence="2 3">
    <name type="scientific">Neptunomonas phycophila</name>
    <dbReference type="NCBI Taxonomy" id="1572645"/>
    <lineage>
        <taxon>Bacteria</taxon>
        <taxon>Pseudomonadati</taxon>
        <taxon>Pseudomonadota</taxon>
        <taxon>Gammaproteobacteria</taxon>
        <taxon>Oceanospirillales</taxon>
        <taxon>Oceanospirillaceae</taxon>
        <taxon>Neptunomonas</taxon>
    </lineage>
</organism>
<feature type="transmembrane region" description="Helical" evidence="1">
    <location>
        <begin position="7"/>
        <end position="29"/>
    </location>
</feature>
<keyword evidence="1" id="KW-0812">Transmembrane</keyword>
<keyword evidence="1" id="KW-1133">Transmembrane helix</keyword>
<dbReference type="Proteomes" id="UP001177341">
    <property type="component" value="Unassembled WGS sequence"/>
</dbReference>
<evidence type="ECO:0000256" key="1">
    <source>
        <dbReference type="SAM" id="Phobius"/>
    </source>
</evidence>
<protein>
    <submittedName>
        <fullName evidence="2">Uncharacterized protein</fullName>
    </submittedName>
</protein>
<evidence type="ECO:0000313" key="3">
    <source>
        <dbReference type="Proteomes" id="UP001177341"/>
    </source>
</evidence>